<dbReference type="InterPro" id="IPR011990">
    <property type="entry name" value="TPR-like_helical_dom_sf"/>
</dbReference>
<dbReference type="PANTHER" id="PTHR47926:SF448">
    <property type="entry name" value="PENTACOTRIPEPTIDE-REPEAT REGION OF PRORP DOMAIN-CONTAINING PROTEIN"/>
    <property type="match status" value="1"/>
</dbReference>
<dbReference type="Gene3D" id="1.25.40.10">
    <property type="entry name" value="Tetratricopeptide repeat domain"/>
    <property type="match status" value="5"/>
</dbReference>
<keyword evidence="1" id="KW-0677">Repeat</keyword>
<dbReference type="PANTHER" id="PTHR47926">
    <property type="entry name" value="PENTATRICOPEPTIDE REPEAT-CONTAINING PROTEIN"/>
    <property type="match status" value="1"/>
</dbReference>
<dbReference type="AlphaFoldDB" id="A0A2I0AGI9"/>
<evidence type="ECO:0000313" key="3">
    <source>
        <dbReference type="EMBL" id="PKA54689.1"/>
    </source>
</evidence>
<name>A0A2I0AGI9_9ASPA</name>
<dbReference type="Pfam" id="PF13041">
    <property type="entry name" value="PPR_2"/>
    <property type="match status" value="2"/>
</dbReference>
<dbReference type="PROSITE" id="PS51375">
    <property type="entry name" value="PPR"/>
    <property type="match status" value="4"/>
</dbReference>
<dbReference type="GO" id="GO:0003678">
    <property type="term" value="F:DNA helicase activity"/>
    <property type="evidence" value="ECO:0007669"/>
    <property type="project" value="UniProtKB-EC"/>
</dbReference>
<dbReference type="FunFam" id="1.25.40.10:FF:000090">
    <property type="entry name" value="Pentatricopeptide repeat-containing protein, chloroplastic"/>
    <property type="match status" value="1"/>
</dbReference>
<evidence type="ECO:0000313" key="4">
    <source>
        <dbReference type="Proteomes" id="UP000236161"/>
    </source>
</evidence>
<dbReference type="InterPro" id="IPR046848">
    <property type="entry name" value="E_motif"/>
</dbReference>
<evidence type="ECO:0000256" key="1">
    <source>
        <dbReference type="ARBA" id="ARBA00022737"/>
    </source>
</evidence>
<dbReference type="Pfam" id="PF01535">
    <property type="entry name" value="PPR"/>
    <property type="match status" value="4"/>
</dbReference>
<dbReference type="GO" id="GO:0009451">
    <property type="term" value="P:RNA modification"/>
    <property type="evidence" value="ECO:0007669"/>
    <property type="project" value="InterPro"/>
</dbReference>
<dbReference type="GO" id="GO:0016787">
    <property type="term" value="F:hydrolase activity"/>
    <property type="evidence" value="ECO:0007669"/>
    <property type="project" value="UniProtKB-KW"/>
</dbReference>
<gene>
    <name evidence="3" type="primary">PCMP-E64</name>
    <name evidence="3" type="ORF">AXF42_Ash000524</name>
</gene>
<dbReference type="OrthoDB" id="609013at2759"/>
<proteinExistence type="predicted"/>
<evidence type="ECO:0000256" key="2">
    <source>
        <dbReference type="PROSITE-ProRule" id="PRU00708"/>
    </source>
</evidence>
<keyword evidence="4" id="KW-1185">Reference proteome</keyword>
<feature type="repeat" description="PPR" evidence="2">
    <location>
        <begin position="368"/>
        <end position="402"/>
    </location>
</feature>
<dbReference type="EMBL" id="KZ451982">
    <property type="protein sequence ID" value="PKA54689.1"/>
    <property type="molecule type" value="Genomic_DNA"/>
</dbReference>
<dbReference type="GO" id="GO:0003723">
    <property type="term" value="F:RNA binding"/>
    <property type="evidence" value="ECO:0007669"/>
    <property type="project" value="InterPro"/>
</dbReference>
<dbReference type="Proteomes" id="UP000236161">
    <property type="component" value="Unassembled WGS sequence"/>
</dbReference>
<dbReference type="Pfam" id="PF20431">
    <property type="entry name" value="E_motif"/>
    <property type="match status" value="1"/>
</dbReference>
<sequence>MKFLKCQIQCQMNKKIFQQFFGPIRKAHFAGPPPPISPLAAATSLIKSYFDRGLLSDARRVFDEMPERDVVTWTAMIYGYASNSHHHDAWSAFRAMAAAGFSPNEFTLSSVLTACRAMEFAAVVHAVAFRRGVEGSSYVGNALLSAYAACGGIGDALKLFDEIPQRSDAMWTTIIAAYVQWGDAHAAVNMCCRMFQEFTELNPFTLSISLRASSAAGSLTLGKQIHGIAVKTGHTSDLPVSNAIIDLYSRCNSLLESRQYFNEMPQKNLITWNTMISALDRFGSIEACHLLVDMYLQSFKPNCFTFTSVISTCANLSILSLGLQVHAALLQRGFGTNQQMANALVNMYAKCGNIADSQKIFDEMSDRDLLSWTSLINGYGVNGFAKVAIELFEEMIRSGIKPDSVAFLALISACSHAGLIEEGVNLFSLMEIKHGVRPDIEVYGCIIDLLGRRRRLREAYELIEMMPIEADESTWGALLGACHIHGEVELGRLAAEKIMKMKPNGGKTYVILSNIYAARSELTDSAEMRKMMRDAGRIKEAGISSIELREEIYNFVAGDRSNPCVVLASEVLEMLIYHIEEMGEMDGSDWMHENMENVNDDYF</sequence>
<organism evidence="3 4">
    <name type="scientific">Apostasia shenzhenica</name>
    <dbReference type="NCBI Taxonomy" id="1088818"/>
    <lineage>
        <taxon>Eukaryota</taxon>
        <taxon>Viridiplantae</taxon>
        <taxon>Streptophyta</taxon>
        <taxon>Embryophyta</taxon>
        <taxon>Tracheophyta</taxon>
        <taxon>Spermatophyta</taxon>
        <taxon>Magnoliopsida</taxon>
        <taxon>Liliopsida</taxon>
        <taxon>Asparagales</taxon>
        <taxon>Orchidaceae</taxon>
        <taxon>Apostasioideae</taxon>
        <taxon>Apostasia</taxon>
    </lineage>
</organism>
<accession>A0A2I0AGI9</accession>
<feature type="repeat" description="PPR" evidence="2">
    <location>
        <begin position="403"/>
        <end position="438"/>
    </location>
</feature>
<reference evidence="3 4" key="1">
    <citation type="journal article" date="2017" name="Nature">
        <title>The Apostasia genome and the evolution of orchids.</title>
        <authorList>
            <person name="Zhang G.Q."/>
            <person name="Liu K.W."/>
            <person name="Li Z."/>
            <person name="Lohaus R."/>
            <person name="Hsiao Y.Y."/>
            <person name="Niu S.C."/>
            <person name="Wang J.Y."/>
            <person name="Lin Y.C."/>
            <person name="Xu Q."/>
            <person name="Chen L.J."/>
            <person name="Yoshida K."/>
            <person name="Fujiwara S."/>
            <person name="Wang Z.W."/>
            <person name="Zhang Y.Q."/>
            <person name="Mitsuda N."/>
            <person name="Wang M."/>
            <person name="Liu G.H."/>
            <person name="Pecoraro L."/>
            <person name="Huang H.X."/>
            <person name="Xiao X.J."/>
            <person name="Lin M."/>
            <person name="Wu X.Y."/>
            <person name="Wu W.L."/>
            <person name="Chen Y.Y."/>
            <person name="Chang S.B."/>
            <person name="Sakamoto S."/>
            <person name="Ohme-Takagi M."/>
            <person name="Yagi M."/>
            <person name="Zeng S.J."/>
            <person name="Shen C.Y."/>
            <person name="Yeh C.M."/>
            <person name="Luo Y.B."/>
            <person name="Tsai W.C."/>
            <person name="Van de Peer Y."/>
            <person name="Liu Z.J."/>
        </authorList>
    </citation>
    <scope>NUCLEOTIDE SEQUENCE [LARGE SCALE GENOMIC DNA]</scope>
    <source>
        <strain evidence="4">cv. Shenzhen</strain>
        <tissue evidence="3">Stem</tissue>
    </source>
</reference>
<dbReference type="InterPro" id="IPR046960">
    <property type="entry name" value="PPR_At4g14850-like_plant"/>
</dbReference>
<feature type="repeat" description="PPR" evidence="2">
    <location>
        <begin position="337"/>
        <end position="367"/>
    </location>
</feature>
<protein>
    <submittedName>
        <fullName evidence="3">Pentatricopeptide repeat-containing protein</fullName>
        <ecNumber evidence="3">3.6.4.12</ecNumber>
    </submittedName>
</protein>
<dbReference type="EC" id="3.6.4.12" evidence="3"/>
<feature type="repeat" description="PPR" evidence="2">
    <location>
        <begin position="69"/>
        <end position="103"/>
    </location>
</feature>
<dbReference type="InterPro" id="IPR002885">
    <property type="entry name" value="PPR_rpt"/>
</dbReference>
<keyword evidence="3" id="KW-0378">Hydrolase</keyword>
<dbReference type="NCBIfam" id="TIGR00756">
    <property type="entry name" value="PPR"/>
    <property type="match status" value="4"/>
</dbReference>